<reference evidence="2" key="1">
    <citation type="submission" date="2023-06" db="EMBL/GenBank/DDBJ databases">
        <title>Genome-scale phylogeny and comparative genomics of the fungal order Sordariales.</title>
        <authorList>
            <consortium name="Lawrence Berkeley National Laboratory"/>
            <person name="Hensen N."/>
            <person name="Bonometti L."/>
            <person name="Westerberg I."/>
            <person name="Brannstrom I.O."/>
            <person name="Guillou S."/>
            <person name="Cros-Aarteil S."/>
            <person name="Calhoun S."/>
            <person name="Haridas S."/>
            <person name="Kuo A."/>
            <person name="Mondo S."/>
            <person name="Pangilinan J."/>
            <person name="Riley R."/>
            <person name="Labutti K."/>
            <person name="Andreopoulos B."/>
            <person name="Lipzen A."/>
            <person name="Chen C."/>
            <person name="Yanf M."/>
            <person name="Daum C."/>
            <person name="Ng V."/>
            <person name="Clum A."/>
            <person name="Steindorff A."/>
            <person name="Ohm R."/>
            <person name="Martin F."/>
            <person name="Silar P."/>
            <person name="Natvig D."/>
            <person name="Lalanne C."/>
            <person name="Gautier V."/>
            <person name="Ament-Velasquez S.L."/>
            <person name="Kruys A."/>
            <person name="Hutchinson M.I."/>
            <person name="Powell A.J."/>
            <person name="Barry K."/>
            <person name="Miller A.N."/>
            <person name="Grigoriev I.V."/>
            <person name="Debuchy R."/>
            <person name="Gladieux P."/>
            <person name="Thoren M.H."/>
            <person name="Johannesson H."/>
        </authorList>
    </citation>
    <scope>NUCLEOTIDE SEQUENCE</scope>
    <source>
        <strain evidence="2">SMH4607-1</strain>
    </source>
</reference>
<protein>
    <recommendedName>
        <fullName evidence="4">DUF4238 domain-containing protein</fullName>
    </recommendedName>
</protein>
<gene>
    <name evidence="2" type="ORF">B0H67DRAFT_489717</name>
</gene>
<feature type="region of interest" description="Disordered" evidence="1">
    <location>
        <begin position="23"/>
        <end position="49"/>
    </location>
</feature>
<dbReference type="InterPro" id="IPR025332">
    <property type="entry name" value="DUF4238"/>
</dbReference>
<dbReference type="EMBL" id="JAUKUA010000004">
    <property type="protein sequence ID" value="KAK0714725.1"/>
    <property type="molecule type" value="Genomic_DNA"/>
</dbReference>
<feature type="compositionally biased region" description="Basic residues" evidence="1">
    <location>
        <begin position="34"/>
        <end position="43"/>
    </location>
</feature>
<accession>A0AA40DTA7</accession>
<evidence type="ECO:0008006" key="4">
    <source>
        <dbReference type="Google" id="ProtNLM"/>
    </source>
</evidence>
<evidence type="ECO:0000313" key="3">
    <source>
        <dbReference type="Proteomes" id="UP001172102"/>
    </source>
</evidence>
<organism evidence="2 3">
    <name type="scientific">Lasiosphaeris hirsuta</name>
    <dbReference type="NCBI Taxonomy" id="260670"/>
    <lineage>
        <taxon>Eukaryota</taxon>
        <taxon>Fungi</taxon>
        <taxon>Dikarya</taxon>
        <taxon>Ascomycota</taxon>
        <taxon>Pezizomycotina</taxon>
        <taxon>Sordariomycetes</taxon>
        <taxon>Sordariomycetidae</taxon>
        <taxon>Sordariales</taxon>
        <taxon>Lasiosphaeriaceae</taxon>
        <taxon>Lasiosphaeris</taxon>
    </lineage>
</organism>
<proteinExistence type="predicted"/>
<name>A0AA40DTA7_9PEZI</name>
<evidence type="ECO:0000256" key="1">
    <source>
        <dbReference type="SAM" id="MobiDB-lite"/>
    </source>
</evidence>
<dbReference type="Pfam" id="PF14022">
    <property type="entry name" value="DUF4238"/>
    <property type="match status" value="1"/>
</dbReference>
<comment type="caution">
    <text evidence="2">The sequence shown here is derived from an EMBL/GenBank/DDBJ whole genome shotgun (WGS) entry which is preliminary data.</text>
</comment>
<sequence>MAETTAPRPQYQHFVPQFLLRNFSHPYKPEGPRKRVKPKHDKGPRRNEDVVSTLDLTAEPPTIGEKPVKRVLGQMNMYQDTTQPAEQQQYLEQMFSKLEDQASRVFRKITKAFEDKKDGIWITRDERNLLRKFLFLLKYRGKGYHKRFDHETPAGYSQDDKELFREYMADNGFERPLDVWFNNLKTIMELDMDLEGNWIHELPKRMYHEDAMGFFIHTEFSYMAICTAANPDTEFLMTDNSYNIFEGPNHFGKDKDTGKVEGNAYTPLHEFAPVHPKLMIILRADIFPNPLEDADEKVKAARAWKRRIVLDDVYPYEVKSLLADLPITKAQNSYSRIVNGRVEMTVSHERWKRAKDHRFYFTFFPVGSKHVNTINAILLDNSAPCTNVVFNSRGAFAKTLEWYLTAPCTVGKRVIEGQGDEKFIKRLEAASRSLGSEKETVWEKIYLPGIFGLEDYLKRHSEMRSQQLKGGSRATLVKDFDQVWRMVKLRVNLDSWSSGLVAEEIRHRNRILLIQAYVRLPPQRILLYVKHFRASIPTQEYRSYLERGNLTASFHGPEDIITDSRLGIQEIENLARQAQHDILRGRLYERADMKVRELFEEGQIIELMTRVLVRPKFMAALEGKLEKPLLKDFKKVFFELAYPTPPVGWKA</sequence>
<keyword evidence="3" id="KW-1185">Reference proteome</keyword>
<dbReference type="AlphaFoldDB" id="A0AA40DTA7"/>
<dbReference type="Proteomes" id="UP001172102">
    <property type="component" value="Unassembled WGS sequence"/>
</dbReference>
<evidence type="ECO:0000313" key="2">
    <source>
        <dbReference type="EMBL" id="KAK0714725.1"/>
    </source>
</evidence>